<feature type="transmembrane region" description="Helical" evidence="3">
    <location>
        <begin position="122"/>
        <end position="139"/>
    </location>
</feature>
<name>A0AAD1C917_STRIT</name>
<dbReference type="Pfam" id="PF07155">
    <property type="entry name" value="ECF-ribofla_trS"/>
    <property type="match status" value="1"/>
</dbReference>
<dbReference type="PANTHER" id="PTHR37815:SF3">
    <property type="entry name" value="UPF0397 PROTEIN SPR0429"/>
    <property type="match status" value="1"/>
</dbReference>
<feature type="transmembrane region" description="Helical" evidence="3">
    <location>
        <begin position="57"/>
        <end position="74"/>
    </location>
</feature>
<dbReference type="Proteomes" id="UP000217792">
    <property type="component" value="Chromosome"/>
</dbReference>
<dbReference type="PANTHER" id="PTHR37815">
    <property type="entry name" value="UPF0397 PROTEIN BC_2624-RELATED"/>
    <property type="match status" value="1"/>
</dbReference>
<dbReference type="Gene3D" id="1.10.1760.20">
    <property type="match status" value="1"/>
</dbReference>
<gene>
    <name evidence="4" type="ORF">SITYG_16060</name>
</gene>
<dbReference type="EMBL" id="AP014880">
    <property type="protein sequence ID" value="BAW17585.1"/>
    <property type="molecule type" value="Genomic_DNA"/>
</dbReference>
<feature type="transmembrane region" description="Helical" evidence="3">
    <location>
        <begin position="31"/>
        <end position="51"/>
    </location>
</feature>
<evidence type="ECO:0000256" key="3">
    <source>
        <dbReference type="SAM" id="Phobius"/>
    </source>
</evidence>
<accession>A0AAD1C917</accession>
<keyword evidence="3" id="KW-0472">Membrane</keyword>
<evidence type="ECO:0000313" key="5">
    <source>
        <dbReference type="Proteomes" id="UP000217792"/>
    </source>
</evidence>
<dbReference type="InterPro" id="IPR009825">
    <property type="entry name" value="ECF_substrate-spec-like"/>
</dbReference>
<dbReference type="OMA" id="KWASFII"/>
<evidence type="ECO:0000313" key="4">
    <source>
        <dbReference type="EMBL" id="BAW17585.1"/>
    </source>
</evidence>
<feature type="transmembrane region" description="Helical" evidence="3">
    <location>
        <begin position="81"/>
        <end position="102"/>
    </location>
</feature>
<reference evidence="4 5" key="1">
    <citation type="journal article" date="2017" name="Infect. Immun.">
        <title>Characterization of the Pathogenicity of Streptococcus intermedius TYG1620 Isolated from a Human Brain Abscess Based on the Complete Genome Sequence with Transcriptome Analysis and Transposon Mutagenesis in a Murine Subcutaneous Abscess Model.</title>
        <authorList>
            <person name="Hasegawa N."/>
            <person name="Sekizuka T."/>
            <person name="Sugi Y."/>
            <person name="Kawakami N."/>
            <person name="Ogasawara Y."/>
            <person name="Kato K."/>
            <person name="Yamashita A."/>
            <person name="Takeuchi F."/>
            <person name="Kuroda M."/>
        </authorList>
    </citation>
    <scope>NUCLEOTIDE SEQUENCE [LARGE SCALE GENOMIC DNA]</scope>
    <source>
        <strain evidence="4 5">TYG1620</strain>
    </source>
</reference>
<evidence type="ECO:0000256" key="2">
    <source>
        <dbReference type="ARBA" id="ARBA00022989"/>
    </source>
</evidence>
<keyword evidence="2 3" id="KW-1133">Transmembrane helix</keyword>
<sequence>MKRFKFQKNLFTKLSNTQINMGSFNMKKNQTYRLVLLSMIAALTVVLGYYLKIPTPTGILTFLDAGIFFTAFYFGRKEGAIVGGLAGFLIDLISGYPQWMFFSLLFHGLQGYFAGLKGKSRYLGLLLATLVMVGGYALASTIMHGWGAAFPEVFPNFCQNTLGMLVGAILNKVMTDILGKYD</sequence>
<evidence type="ECO:0000256" key="1">
    <source>
        <dbReference type="ARBA" id="ARBA00022692"/>
    </source>
</evidence>
<protein>
    <submittedName>
        <fullName evidence="4">Membrane protein</fullName>
    </submittedName>
</protein>
<proteinExistence type="predicted"/>
<dbReference type="GO" id="GO:0016020">
    <property type="term" value="C:membrane"/>
    <property type="evidence" value="ECO:0007669"/>
    <property type="project" value="InterPro"/>
</dbReference>
<dbReference type="AlphaFoldDB" id="A0AAD1C917"/>
<keyword evidence="1 3" id="KW-0812">Transmembrane</keyword>
<organism evidence="4 5">
    <name type="scientific">Streptococcus intermedius</name>
    <dbReference type="NCBI Taxonomy" id="1338"/>
    <lineage>
        <taxon>Bacteria</taxon>
        <taxon>Bacillati</taxon>
        <taxon>Bacillota</taxon>
        <taxon>Bacilli</taxon>
        <taxon>Lactobacillales</taxon>
        <taxon>Streptococcaceae</taxon>
        <taxon>Streptococcus</taxon>
        <taxon>Streptococcus anginosus group</taxon>
    </lineage>
</organism>